<feature type="region of interest" description="Disordered" evidence="1">
    <location>
        <begin position="62"/>
        <end position="82"/>
    </location>
</feature>
<evidence type="ECO:0008006" key="4">
    <source>
        <dbReference type="Google" id="ProtNLM"/>
    </source>
</evidence>
<dbReference type="AlphaFoldDB" id="A0A5J6GNM2"/>
<sequence>MHTTSTVRPRAAVLLLTPCALLALLLVGGCAQVPSATPHVLSSDDVIRAAQQRLTDRCLTRQGLTPPRAGQRPGTTPAARKRDERVSDALFGAGRTELSLTLPTGYSVRAHTDGCLAAAQRTLYGDQRRWFRVSTVVNNLKPEAAHRDRGLASVRAMHRDELADWRRLRAHALARSKSVLRASPNVPRPHGDG</sequence>
<protein>
    <recommendedName>
        <fullName evidence="4">Lipoprotein</fullName>
    </recommendedName>
</protein>
<dbReference type="KEGG" id="ska:CP970_30375"/>
<evidence type="ECO:0000313" key="2">
    <source>
        <dbReference type="EMBL" id="QEU94626.1"/>
    </source>
</evidence>
<dbReference type="Proteomes" id="UP000325529">
    <property type="component" value="Chromosome"/>
</dbReference>
<dbReference type="EMBL" id="CP023699">
    <property type="protein sequence ID" value="QEU94626.1"/>
    <property type="molecule type" value="Genomic_DNA"/>
</dbReference>
<dbReference type="OrthoDB" id="4053327at2"/>
<accession>A0A5J6GNM2</accession>
<keyword evidence="3" id="KW-1185">Reference proteome</keyword>
<dbReference type="RefSeq" id="WP_055547410.1">
    <property type="nucleotide sequence ID" value="NZ_CP023699.1"/>
</dbReference>
<evidence type="ECO:0000256" key="1">
    <source>
        <dbReference type="SAM" id="MobiDB-lite"/>
    </source>
</evidence>
<reference evidence="2 3" key="1">
    <citation type="submission" date="2017-09" db="EMBL/GenBank/DDBJ databases">
        <authorList>
            <person name="Lee N."/>
            <person name="Cho B.-K."/>
        </authorList>
    </citation>
    <scope>NUCLEOTIDE SEQUENCE [LARGE SCALE GENOMIC DNA]</scope>
    <source>
        <strain evidence="2 3">ATCC 12853</strain>
    </source>
</reference>
<proteinExistence type="predicted"/>
<evidence type="ECO:0000313" key="3">
    <source>
        <dbReference type="Proteomes" id="UP000325529"/>
    </source>
</evidence>
<gene>
    <name evidence="2" type="ORF">CP970_30375</name>
</gene>
<organism evidence="2 3">
    <name type="scientific">Streptomyces kanamyceticus</name>
    <dbReference type="NCBI Taxonomy" id="1967"/>
    <lineage>
        <taxon>Bacteria</taxon>
        <taxon>Bacillati</taxon>
        <taxon>Actinomycetota</taxon>
        <taxon>Actinomycetes</taxon>
        <taxon>Kitasatosporales</taxon>
        <taxon>Streptomycetaceae</taxon>
        <taxon>Streptomyces</taxon>
    </lineage>
</organism>
<name>A0A5J6GNM2_STRKN</name>